<protein>
    <submittedName>
        <fullName evidence="2">Fimbrillin family protein</fullName>
    </submittedName>
</protein>
<dbReference type="Pfam" id="PF13149">
    <property type="entry name" value="Mfa_like_1"/>
    <property type="match status" value="1"/>
</dbReference>
<dbReference type="Gene3D" id="2.60.40.2630">
    <property type="match status" value="1"/>
</dbReference>
<evidence type="ECO:0000256" key="1">
    <source>
        <dbReference type="SAM" id="SignalP"/>
    </source>
</evidence>
<dbReference type="CDD" id="cd13120">
    <property type="entry name" value="BF2867_like_N"/>
    <property type="match status" value="1"/>
</dbReference>
<reference evidence="2 3" key="1">
    <citation type="submission" date="2019-04" db="EMBL/GenBank/DDBJ databases">
        <title>Microbes associate with the intestines of laboratory mice.</title>
        <authorList>
            <person name="Navarre W."/>
            <person name="Wong E."/>
            <person name="Huang K."/>
            <person name="Tropini C."/>
            <person name="Ng K."/>
            <person name="Yu B."/>
        </authorList>
    </citation>
    <scope>NUCLEOTIDE SEQUENCE [LARGE SCALE GENOMIC DNA]</scope>
    <source>
        <strain evidence="2 3">NM22_B1</strain>
    </source>
</reference>
<dbReference type="Proteomes" id="UP000310760">
    <property type="component" value="Unassembled WGS sequence"/>
</dbReference>
<keyword evidence="1" id="KW-0732">Signal</keyword>
<accession>A0A4S2FJ78</accession>
<dbReference type="InterPro" id="IPR042278">
    <property type="entry name" value="Mfa-like_1_N"/>
</dbReference>
<gene>
    <name evidence="2" type="ORF">E5339_14920</name>
</gene>
<dbReference type="EMBL" id="SRYJ01000034">
    <property type="protein sequence ID" value="TGY68938.1"/>
    <property type="molecule type" value="Genomic_DNA"/>
</dbReference>
<organism evidence="2 3">
    <name type="scientific">Phocaeicola sartorii</name>
    <dbReference type="NCBI Taxonomy" id="671267"/>
    <lineage>
        <taxon>Bacteria</taxon>
        <taxon>Pseudomonadati</taxon>
        <taxon>Bacteroidota</taxon>
        <taxon>Bacteroidia</taxon>
        <taxon>Bacteroidales</taxon>
        <taxon>Bacteroidaceae</taxon>
        <taxon>Phocaeicola</taxon>
    </lineage>
</organism>
<dbReference type="CDD" id="cd13121">
    <property type="entry name" value="BF2867_like_C"/>
    <property type="match status" value="1"/>
</dbReference>
<sequence length="303" mass="32154">MRKQAFICVLLAAVLLPGCSEDGENTPQPTDGRVALEATSGIRMNTRAYDNTWEAGDAIGIYMLDGEATDGNGNHKYTTAETAETGSFTAAEGQTLYFPVNGDARDFVAYYPYRETLAEGNVYTVDVKKQTPQKDIDLMGAAKVTGKDKNDPKVAFVFTHKLVKLAITLKADGTSLTDADLAGTTVSLSNQQTAATYNVVKGGEAVVTTGTPAEIALHTDGLKAEGIVLPATSTENMVLTFTVPKLDNQAFHWNVNSAAQSQAFVAGSKYLYTITISKVGVEVSSTVEDWTPGNGEGETGDAE</sequence>
<feature type="signal peptide" evidence="1">
    <location>
        <begin position="1"/>
        <end position="22"/>
    </location>
</feature>
<dbReference type="Gene3D" id="2.60.40.2620">
    <property type="entry name" value="Fimbrillin-like"/>
    <property type="match status" value="1"/>
</dbReference>
<evidence type="ECO:0000313" key="3">
    <source>
        <dbReference type="Proteomes" id="UP000310760"/>
    </source>
</evidence>
<dbReference type="AlphaFoldDB" id="A0A4S2FJ78"/>
<comment type="caution">
    <text evidence="2">The sequence shown here is derived from an EMBL/GenBank/DDBJ whole genome shotgun (WGS) entry which is preliminary data.</text>
</comment>
<name>A0A4S2FJ78_9BACT</name>
<evidence type="ECO:0000313" key="2">
    <source>
        <dbReference type="EMBL" id="TGY68938.1"/>
    </source>
</evidence>
<dbReference type="InterPro" id="IPR025049">
    <property type="entry name" value="Mfa-like_1"/>
</dbReference>
<proteinExistence type="predicted"/>
<feature type="chain" id="PRO_5020317774" evidence="1">
    <location>
        <begin position="23"/>
        <end position="303"/>
    </location>
</feature>
<dbReference type="RefSeq" id="WP_135952178.1">
    <property type="nucleotide sequence ID" value="NZ_CAOOJZ010000028.1"/>
</dbReference>